<dbReference type="Pfam" id="PF04172">
    <property type="entry name" value="LrgB"/>
    <property type="match status" value="1"/>
</dbReference>
<dbReference type="OrthoDB" id="9811701at2"/>
<feature type="transmembrane region" description="Helical" evidence="5">
    <location>
        <begin position="91"/>
        <end position="114"/>
    </location>
</feature>
<keyword evidence="4 5" id="KW-0472">Membrane</keyword>
<dbReference type="RefSeq" id="WP_064467354.1">
    <property type="nucleotide sequence ID" value="NZ_CP017080.1"/>
</dbReference>
<feature type="transmembrane region" description="Helical" evidence="5">
    <location>
        <begin position="147"/>
        <end position="164"/>
    </location>
</feature>
<feature type="transmembrane region" description="Helical" evidence="5">
    <location>
        <begin position="31"/>
        <end position="50"/>
    </location>
</feature>
<feature type="transmembrane region" description="Helical" evidence="5">
    <location>
        <begin position="200"/>
        <end position="223"/>
    </location>
</feature>
<protein>
    <recommendedName>
        <fullName evidence="8">Murein hydrolase effector protein LrgB</fullName>
    </recommendedName>
</protein>
<gene>
    <name evidence="6" type="ORF">ABE28_013060</name>
</gene>
<dbReference type="GO" id="GO:0016020">
    <property type="term" value="C:membrane"/>
    <property type="evidence" value="ECO:0007669"/>
    <property type="project" value="UniProtKB-SubCell"/>
</dbReference>
<dbReference type="PANTHER" id="PTHR30249">
    <property type="entry name" value="PUTATIVE SEROTONIN TRANSPORTER"/>
    <property type="match status" value="1"/>
</dbReference>
<evidence type="ECO:0000256" key="5">
    <source>
        <dbReference type="SAM" id="Phobius"/>
    </source>
</evidence>
<proteinExistence type="predicted"/>
<sequence>MTALITPYSIVITLLAYYIGRKIYAKHPSPFTTPVFFSTVTIILILLASGMDFDDYTPAKDIISYFLGPATVALAVPLYKNRKIIVKYAIPAISGMILGLMVTLTIAFTIAQAFSLPHFILQGLAVKSITVPIAVEITELYGGDSNISAAFVILTGVLGTMIAPKLMDKLNITMPFARGIAYGTIAHGLGTAQAAQESEFTGAVAGAAMAIAGILISCFFPLISRFL</sequence>
<name>A0A1B3XPZ1_9BACI</name>
<dbReference type="AlphaFoldDB" id="A0A1B3XPZ1"/>
<organism evidence="6 7">
    <name type="scientific">Peribacillus muralis</name>
    <dbReference type="NCBI Taxonomy" id="264697"/>
    <lineage>
        <taxon>Bacteria</taxon>
        <taxon>Bacillati</taxon>
        <taxon>Bacillota</taxon>
        <taxon>Bacilli</taxon>
        <taxon>Bacillales</taxon>
        <taxon>Bacillaceae</taxon>
        <taxon>Peribacillus</taxon>
    </lineage>
</organism>
<evidence type="ECO:0008006" key="8">
    <source>
        <dbReference type="Google" id="ProtNLM"/>
    </source>
</evidence>
<evidence type="ECO:0000313" key="7">
    <source>
        <dbReference type="Proteomes" id="UP000077926"/>
    </source>
</evidence>
<keyword evidence="7" id="KW-1185">Reference proteome</keyword>
<feature type="transmembrane region" description="Helical" evidence="5">
    <location>
        <begin position="62"/>
        <end position="79"/>
    </location>
</feature>
<keyword evidence="3 5" id="KW-1133">Transmembrane helix</keyword>
<reference evidence="6 7" key="1">
    <citation type="submission" date="2016-08" db="EMBL/GenBank/DDBJ databases">
        <title>Complete genome sequence of Bacillus muralis G25-68, a strain with toxicity to nematodes.</title>
        <authorList>
            <person name="Zheng Z."/>
        </authorList>
    </citation>
    <scope>NUCLEOTIDE SEQUENCE [LARGE SCALE GENOMIC DNA]</scope>
    <source>
        <strain evidence="6 7">G25-68</strain>
    </source>
</reference>
<dbReference type="KEGG" id="bmur:ABE28_013060"/>
<dbReference type="PANTHER" id="PTHR30249:SF0">
    <property type="entry name" value="PLASTIDAL GLYCOLATE_GLYCERATE TRANSLOCATOR 1, CHLOROPLASTIC"/>
    <property type="match status" value="1"/>
</dbReference>
<dbReference type="STRING" id="264697.ABE28_013060"/>
<evidence type="ECO:0000256" key="2">
    <source>
        <dbReference type="ARBA" id="ARBA00022692"/>
    </source>
</evidence>
<accession>A0A1B3XPZ1</accession>
<evidence type="ECO:0000313" key="6">
    <source>
        <dbReference type="EMBL" id="AOH55283.1"/>
    </source>
</evidence>
<comment type="subcellular location">
    <subcellularLocation>
        <location evidence="1">Membrane</location>
        <topology evidence="1">Multi-pass membrane protein</topology>
    </subcellularLocation>
</comment>
<evidence type="ECO:0000256" key="4">
    <source>
        <dbReference type="ARBA" id="ARBA00023136"/>
    </source>
</evidence>
<dbReference type="Proteomes" id="UP000077926">
    <property type="component" value="Chromosome"/>
</dbReference>
<dbReference type="InterPro" id="IPR007300">
    <property type="entry name" value="CidB/LrgB"/>
</dbReference>
<feature type="transmembrane region" description="Helical" evidence="5">
    <location>
        <begin position="6"/>
        <end position="24"/>
    </location>
</feature>
<keyword evidence="2 5" id="KW-0812">Transmembrane</keyword>
<evidence type="ECO:0000256" key="3">
    <source>
        <dbReference type="ARBA" id="ARBA00022989"/>
    </source>
</evidence>
<evidence type="ECO:0000256" key="1">
    <source>
        <dbReference type="ARBA" id="ARBA00004141"/>
    </source>
</evidence>
<dbReference type="EMBL" id="CP017080">
    <property type="protein sequence ID" value="AOH55283.1"/>
    <property type="molecule type" value="Genomic_DNA"/>
</dbReference>